<reference evidence="1" key="1">
    <citation type="submission" date="2020-04" db="EMBL/GenBank/DDBJ databases">
        <authorList>
            <person name="Chiriac C."/>
            <person name="Salcher M."/>
            <person name="Ghai R."/>
            <person name="Kavagutti S V."/>
        </authorList>
    </citation>
    <scope>NUCLEOTIDE SEQUENCE</scope>
</reference>
<accession>A0A6J5L9B3</accession>
<protein>
    <submittedName>
        <fullName evidence="1">Uncharacterized protein</fullName>
    </submittedName>
</protein>
<proteinExistence type="predicted"/>
<sequence>MEKESCILNQEFVNKFADFLCQEVSENNTYKTKLSVVDCNSLFIIKGYTKNPKIYVLNNLTDKFIEENQDNYSDLTGLNLKTLDIIDYDTKDTNFEDTKFVFEYPETFATNKLSSITIQSTFPHGYSKNYLGNLYSYLYKISEKSQPYFKFRNIRLEFESNEGNLKFTKVKSDSYYSSELLLSILNDNFEGKVSDDYQLPSKLFLNVI</sequence>
<name>A0A6J5L9B3_9CAUD</name>
<dbReference type="EMBL" id="LR796235">
    <property type="protein sequence ID" value="CAB4129836.1"/>
    <property type="molecule type" value="Genomic_DNA"/>
</dbReference>
<organism evidence="1">
    <name type="scientific">uncultured Caudovirales phage</name>
    <dbReference type="NCBI Taxonomy" id="2100421"/>
    <lineage>
        <taxon>Viruses</taxon>
        <taxon>Duplodnaviria</taxon>
        <taxon>Heunggongvirae</taxon>
        <taxon>Uroviricota</taxon>
        <taxon>Caudoviricetes</taxon>
        <taxon>Peduoviridae</taxon>
        <taxon>Maltschvirus</taxon>
        <taxon>Maltschvirus maltsch</taxon>
    </lineage>
</organism>
<gene>
    <name evidence="1" type="ORF">UFOVP117_123</name>
</gene>
<evidence type="ECO:0000313" key="1">
    <source>
        <dbReference type="EMBL" id="CAB4129836.1"/>
    </source>
</evidence>